<proteinExistence type="predicted"/>
<evidence type="ECO:0000313" key="7">
    <source>
        <dbReference type="EMBL" id="QDG51670.1"/>
    </source>
</evidence>
<sequence>MQMWCCIPAHRKRSKVGVRLFRQLVWVFFVATGILSGVHDAAAQSWVSQGGNFWRQRSTELPLESPSLAPTWFLPTPGLPEGVALAEIDGDPRTEIMLLGGGRITAFEHEGRREWVTTPRGLRSVLAPVDLDGDQRPELIGRGQPAGVAVVRGRDGKVLWESSLSELGLVGSVLIEDFDRDGLPDAFFAEADCGSPTRGIGRGIAYTFAQADNPVELFRLEENTRNYHCGRRMALADLDGDGRKEILAPSTSHVHVYSSVDGRWLGATGEFTPPLPYGVARLFVEDIDDDGRHEVLLLTNNNYPPDKNSRRAMLLGSEGEPDELAILWDLNVDDVSRDRHAWPNEPLVDLDGNGTMEFIHAFYDQGENKWTTFVRTPASAAVLDRVDGRPVGVVHHERQRPWVLILDEEIGQLRALQVVGSKLEILHELDGDELMPTVMEWRANGSTLSTARTHANSSPYFYLIDKRDAAGQTLSEHRLLAFDSNGVLASEYVYSAQDVLEGSRVGERNLFVHVETDTGTVRRLDGSLREIAGEKPIVSPSQEADELLGGPDLSGQALSLARSHSFFDLSSAHLGRPALRRTRPSSALGLLDANSDGYLDWLVVDRDYRADVDDLAVIDGRTEQVLWAREGLVERSPTYEAIWQANSVVADLSGDSVPDIILQIDEPSYDTLSVVAIDGASGDLLWPGAFELPSAVGGGANPSLAIRTESGPVIVSGIRGELVPIDGADGTLHSPATDVPFSCCLSAWPAGEGRSAQLVLDARIVARWYAFDETLAPLWSNSSIYERNRSRYTGTGASLVRGADRRYIVEGRAAALPHNHNLVVLDADNGKLVHQLVLANGEVRLADSDPTHESLNAGVGFHKTPTSDALYMTSSKSGYLYLLRLGADATHPSYPQNIFVRSWNLGVELGDLSALDVDADGFSEVVVPTLDGQAIILDESDVNTALTVRDTDCETDADVDAITFTDQFCASWNLPQRQVDGYVATLVESDSGSPVSEAVDVGNQTNVRFEDIRLLIGHTYHVRVQAYLGEGTDASVSLPYESDGAQVVDPGEAPVIIGPTAEPGAFVVGSGTSTIRATLQDPSPLAAYSVHIRDMAGNLVYGESAQLNTSEFQIELNWDGRAADGSSLPSGLYRVVVEAVDFSGLRAEAETGIELIDFMDIKVPEEPGCACSSSNSSPRSVPASAFALLVLIAVRQWGFRSRQRG</sequence>
<dbReference type="Pfam" id="PF13517">
    <property type="entry name" value="FG-GAP_3"/>
    <property type="match status" value="1"/>
</dbReference>
<keyword evidence="5" id="KW-0472">Membrane</keyword>
<evidence type="ECO:0000256" key="4">
    <source>
        <dbReference type="ARBA" id="ARBA00022989"/>
    </source>
</evidence>
<gene>
    <name evidence="7" type="ORF">FIV42_13195</name>
</gene>
<dbReference type="EMBL" id="CP041186">
    <property type="protein sequence ID" value="QDG51670.1"/>
    <property type="molecule type" value="Genomic_DNA"/>
</dbReference>
<evidence type="ECO:0000256" key="5">
    <source>
        <dbReference type="ARBA" id="ARBA00023136"/>
    </source>
</evidence>
<evidence type="ECO:0000256" key="1">
    <source>
        <dbReference type="ARBA" id="ARBA00004167"/>
    </source>
</evidence>
<evidence type="ECO:0000256" key="2">
    <source>
        <dbReference type="ARBA" id="ARBA00022692"/>
    </source>
</evidence>
<protein>
    <recommendedName>
        <fullName evidence="6">Fibronectin type-III domain-containing protein</fullName>
    </recommendedName>
</protein>
<dbReference type="Proteomes" id="UP000315995">
    <property type="component" value="Chromosome"/>
</dbReference>
<dbReference type="Gene3D" id="2.60.40.4070">
    <property type="match status" value="1"/>
</dbReference>
<dbReference type="Gene3D" id="2.130.10.130">
    <property type="entry name" value="Integrin alpha, N-terminal"/>
    <property type="match status" value="1"/>
</dbReference>
<accession>A0A4Y6PTU8</accession>
<keyword evidence="2" id="KW-0812">Transmembrane</keyword>
<dbReference type="AlphaFoldDB" id="A0A4Y6PTU8"/>
<comment type="subcellular location">
    <subcellularLocation>
        <location evidence="1">Membrane</location>
        <topology evidence="1">Single-pass membrane protein</topology>
    </subcellularLocation>
</comment>
<dbReference type="InterPro" id="IPR045232">
    <property type="entry name" value="FAM234"/>
</dbReference>
<accession>A0A5B8Y5I2</accession>
<dbReference type="InterPro" id="IPR025965">
    <property type="entry name" value="FlgD/Vpr_Ig-like"/>
</dbReference>
<reference evidence="7 8" key="1">
    <citation type="submission" date="2019-06" db="EMBL/GenBank/DDBJ databases">
        <title>Persicimonas caeni gen. nov., sp. nov., a predatory bacterium isolated from solar saltern.</title>
        <authorList>
            <person name="Wang S."/>
        </authorList>
    </citation>
    <scope>NUCLEOTIDE SEQUENCE [LARGE SCALE GENOMIC DNA]</scope>
    <source>
        <strain evidence="7 8">YN101</strain>
    </source>
</reference>
<feature type="domain" description="Fibronectin type-III" evidence="6">
    <location>
        <begin position="953"/>
        <end position="1050"/>
    </location>
</feature>
<dbReference type="InterPro" id="IPR011047">
    <property type="entry name" value="Quinoprotein_ADH-like_sf"/>
</dbReference>
<evidence type="ECO:0000259" key="6">
    <source>
        <dbReference type="PROSITE" id="PS50853"/>
    </source>
</evidence>
<dbReference type="Gene3D" id="2.60.40.10">
    <property type="entry name" value="Immunoglobulins"/>
    <property type="match status" value="1"/>
</dbReference>
<dbReference type="SUPFAM" id="SSF69318">
    <property type="entry name" value="Integrin alpha N-terminal domain"/>
    <property type="match status" value="1"/>
</dbReference>
<dbReference type="InterPro" id="IPR013517">
    <property type="entry name" value="FG-GAP"/>
</dbReference>
<dbReference type="InterPro" id="IPR028994">
    <property type="entry name" value="Integrin_alpha_N"/>
</dbReference>
<dbReference type="CDD" id="cd00063">
    <property type="entry name" value="FN3"/>
    <property type="match status" value="1"/>
</dbReference>
<keyword evidence="3" id="KW-0732">Signal</keyword>
<organism evidence="7 8">
    <name type="scientific">Persicimonas caeni</name>
    <dbReference type="NCBI Taxonomy" id="2292766"/>
    <lineage>
        <taxon>Bacteria</taxon>
        <taxon>Deltaproteobacteria</taxon>
        <taxon>Bradymonadales</taxon>
        <taxon>Bradymonadaceae</taxon>
        <taxon>Persicimonas</taxon>
    </lineage>
</organism>
<evidence type="ECO:0000256" key="3">
    <source>
        <dbReference type="ARBA" id="ARBA00022729"/>
    </source>
</evidence>
<dbReference type="SUPFAM" id="SSF49265">
    <property type="entry name" value="Fibronectin type III"/>
    <property type="match status" value="1"/>
</dbReference>
<dbReference type="GO" id="GO:0016020">
    <property type="term" value="C:membrane"/>
    <property type="evidence" value="ECO:0007669"/>
    <property type="project" value="UniProtKB-SubCell"/>
</dbReference>
<dbReference type="InterPro" id="IPR036116">
    <property type="entry name" value="FN3_sf"/>
</dbReference>
<keyword evidence="4" id="KW-1133">Transmembrane helix</keyword>
<dbReference type="OrthoDB" id="262245at2"/>
<dbReference type="PANTHER" id="PTHR21419:SF23">
    <property type="entry name" value="PROTEIN DEFECTIVE IN EXINE FORMATION 1"/>
    <property type="match status" value="1"/>
</dbReference>
<dbReference type="PROSITE" id="PS50853">
    <property type="entry name" value="FN3"/>
    <property type="match status" value="1"/>
</dbReference>
<dbReference type="Pfam" id="PF13860">
    <property type="entry name" value="FlgD_ig"/>
    <property type="match status" value="1"/>
</dbReference>
<evidence type="ECO:0000313" key="8">
    <source>
        <dbReference type="Proteomes" id="UP000315995"/>
    </source>
</evidence>
<dbReference type="SUPFAM" id="SSF50998">
    <property type="entry name" value="Quinoprotein alcohol dehydrogenase-like"/>
    <property type="match status" value="1"/>
</dbReference>
<dbReference type="InterPro" id="IPR003961">
    <property type="entry name" value="FN3_dom"/>
</dbReference>
<dbReference type="PANTHER" id="PTHR21419">
    <property type="match status" value="1"/>
</dbReference>
<name>A0A4Y6PTU8_PERCE</name>
<keyword evidence="8" id="KW-1185">Reference proteome</keyword>
<dbReference type="InterPro" id="IPR013783">
    <property type="entry name" value="Ig-like_fold"/>
</dbReference>